<evidence type="ECO:0000256" key="1">
    <source>
        <dbReference type="SAM" id="Phobius"/>
    </source>
</evidence>
<evidence type="ECO:0000313" key="3">
    <source>
        <dbReference type="Proteomes" id="UP000191418"/>
    </source>
</evidence>
<dbReference type="InterPro" id="IPR031347">
    <property type="entry name" value="AmpE"/>
</dbReference>
<dbReference type="GO" id="GO:0046677">
    <property type="term" value="P:response to antibiotic"/>
    <property type="evidence" value="ECO:0007669"/>
    <property type="project" value="TreeGrafter"/>
</dbReference>
<keyword evidence="1" id="KW-0812">Transmembrane</keyword>
<dbReference type="InterPro" id="IPR052966">
    <property type="entry name" value="Beta-lactamase_Reg"/>
</dbReference>
<accession>A0A1T4Q867</accession>
<dbReference type="AlphaFoldDB" id="A0A1T4Q867"/>
<dbReference type="OrthoDB" id="9811967at2"/>
<evidence type="ECO:0008006" key="4">
    <source>
        <dbReference type="Google" id="ProtNLM"/>
    </source>
</evidence>
<keyword evidence="3" id="KW-1185">Reference proteome</keyword>
<feature type="transmembrane region" description="Helical" evidence="1">
    <location>
        <begin position="56"/>
        <end position="76"/>
    </location>
</feature>
<dbReference type="GO" id="GO:0005886">
    <property type="term" value="C:plasma membrane"/>
    <property type="evidence" value="ECO:0007669"/>
    <property type="project" value="TreeGrafter"/>
</dbReference>
<comment type="caution">
    <text evidence="2">The sequence shown here is derived from an EMBL/GenBank/DDBJ whole genome shotgun (WGS) entry which is preliminary data.</text>
</comment>
<name>A0A1T4Q867_9GAMM</name>
<feature type="transmembrane region" description="Helical" evidence="1">
    <location>
        <begin position="82"/>
        <end position="101"/>
    </location>
</feature>
<proteinExistence type="predicted"/>
<feature type="transmembrane region" description="Helical" evidence="1">
    <location>
        <begin position="6"/>
        <end position="24"/>
    </location>
</feature>
<dbReference type="RefSeq" id="WP_078745378.1">
    <property type="nucleotide sequence ID" value="NZ_FUXG01000011.1"/>
</dbReference>
<dbReference type="PANTHER" id="PTHR38684:SF1">
    <property type="entry name" value="PROTEIN AMPE"/>
    <property type="match status" value="1"/>
</dbReference>
<keyword evidence="1" id="KW-0472">Membrane</keyword>
<evidence type="ECO:0000313" key="2">
    <source>
        <dbReference type="EMBL" id="OPX56579.1"/>
    </source>
</evidence>
<sequence length="310" mass="35511">MDFVVLILALIAYFLVGVMPSTHYDGWFYGLKSKSQQWFQSKRGEKAEFPSGSKPLGLIVLGVSVILPVVGLSLLISWLEQLILGIPAFFLSVAILLYSLGRKEHCHWFKRFQIAWRQGDIQGAYRYANEILPEHHPNTETELYNRIYARLLYVNFTQYFTVIFWFVLLGAEGAMLARLTQLFSQPVADDGNKLSGNAQLFVVLIEWLPARLLGLVMVILSQSFRGLNEWLKQLLMFKSSLQNKTEEKPLYRMVLCVLGEKLQYQDSGDALYLKSRFSEQKEEGLKNLADLLQRSAILSVIVYSIWVLLS</sequence>
<dbReference type="STRING" id="64969.SAMN02745127_01777"/>
<dbReference type="Proteomes" id="UP000191418">
    <property type="component" value="Unassembled WGS sequence"/>
</dbReference>
<dbReference type="PANTHER" id="PTHR38684">
    <property type="entry name" value="PROTEIN AMPE"/>
    <property type="match status" value="1"/>
</dbReference>
<protein>
    <recommendedName>
        <fullName evidence="4">Regulatory signaling modulator protein AmpE</fullName>
    </recommendedName>
</protein>
<feature type="transmembrane region" description="Helical" evidence="1">
    <location>
        <begin position="159"/>
        <end position="180"/>
    </location>
</feature>
<reference evidence="2 3" key="1">
    <citation type="submission" date="2017-01" db="EMBL/GenBank/DDBJ databases">
        <title>Genome Sequencing of a Marine Spirillum, Oceanospirillum multiglobuliferum ATCC 33336, from Japan.</title>
        <authorList>
            <person name="Carney J.G."/>
            <person name="Trachtenberg A.M."/>
            <person name="Rheaume B.A."/>
            <person name="Linnane J.D."/>
            <person name="Pitts N.L."/>
            <person name="Mykles D.L."/>
            <person name="Maclea K.S."/>
        </authorList>
    </citation>
    <scope>NUCLEOTIDE SEQUENCE [LARGE SCALE GENOMIC DNA]</scope>
    <source>
        <strain evidence="2 3">ATCC 33336</strain>
    </source>
</reference>
<dbReference type="EMBL" id="MTSM01000003">
    <property type="protein sequence ID" value="OPX56579.1"/>
    <property type="molecule type" value="Genomic_DNA"/>
</dbReference>
<organism evidence="2 3">
    <name type="scientific">Oceanospirillum multiglobuliferum</name>
    <dbReference type="NCBI Taxonomy" id="64969"/>
    <lineage>
        <taxon>Bacteria</taxon>
        <taxon>Pseudomonadati</taxon>
        <taxon>Pseudomonadota</taxon>
        <taxon>Gammaproteobacteria</taxon>
        <taxon>Oceanospirillales</taxon>
        <taxon>Oceanospirillaceae</taxon>
        <taxon>Oceanospirillum</taxon>
    </lineage>
</organism>
<dbReference type="Pfam" id="PF17113">
    <property type="entry name" value="AmpE"/>
    <property type="match status" value="1"/>
</dbReference>
<gene>
    <name evidence="2" type="ORF">BTE48_03925</name>
</gene>
<keyword evidence="1" id="KW-1133">Transmembrane helix</keyword>